<feature type="region of interest" description="Disordered" evidence="6">
    <location>
        <begin position="828"/>
        <end position="852"/>
    </location>
</feature>
<feature type="region of interest" description="Disordered" evidence="6">
    <location>
        <begin position="381"/>
        <end position="403"/>
    </location>
</feature>
<keyword evidence="2" id="KW-0053">Apoptosis</keyword>
<keyword evidence="9" id="KW-1185">Reference proteome</keyword>
<evidence type="ECO:0000256" key="6">
    <source>
        <dbReference type="SAM" id="MobiDB-lite"/>
    </source>
</evidence>
<dbReference type="AlphaFoldDB" id="A0A8B6C660"/>
<dbReference type="GO" id="GO:0006915">
    <property type="term" value="P:apoptotic process"/>
    <property type="evidence" value="ECO:0007669"/>
    <property type="project" value="UniProtKB-KW"/>
</dbReference>
<dbReference type="Gene3D" id="1.10.8.10">
    <property type="entry name" value="DNA helicase RuvA subunit, C-terminal domain"/>
    <property type="match status" value="1"/>
</dbReference>
<dbReference type="OrthoDB" id="6128279at2759"/>
<evidence type="ECO:0000256" key="3">
    <source>
        <dbReference type="ARBA" id="ARBA00022771"/>
    </source>
</evidence>
<feature type="domain" description="RING-type" evidence="7">
    <location>
        <begin position="869"/>
        <end position="904"/>
    </location>
</feature>
<dbReference type="Gene3D" id="3.30.40.10">
    <property type="entry name" value="Zinc/RING finger domain, C3HC4 (zinc finger)"/>
    <property type="match status" value="1"/>
</dbReference>
<dbReference type="PROSITE" id="PS50089">
    <property type="entry name" value="ZF_RING_2"/>
    <property type="match status" value="1"/>
</dbReference>
<dbReference type="SUPFAM" id="SSF57924">
    <property type="entry name" value="Inhibitor of apoptosis (IAP) repeat"/>
    <property type="match status" value="3"/>
</dbReference>
<dbReference type="Pfam" id="PF13920">
    <property type="entry name" value="zf-C3HC4_3"/>
    <property type="match status" value="1"/>
</dbReference>
<dbReference type="EMBL" id="UYJE01001276">
    <property type="protein sequence ID" value="VDI00829.1"/>
    <property type="molecule type" value="Genomic_DNA"/>
</dbReference>
<dbReference type="Pfam" id="PF00653">
    <property type="entry name" value="BIR"/>
    <property type="match status" value="3"/>
</dbReference>
<evidence type="ECO:0000256" key="1">
    <source>
        <dbReference type="ARBA" id="ARBA00006672"/>
    </source>
</evidence>
<evidence type="ECO:0000259" key="7">
    <source>
        <dbReference type="PROSITE" id="PS50089"/>
    </source>
</evidence>
<dbReference type="SMART" id="SM00238">
    <property type="entry name" value="BIR"/>
    <property type="match status" value="3"/>
</dbReference>
<dbReference type="InterPro" id="IPR001841">
    <property type="entry name" value="Znf_RING"/>
</dbReference>
<reference evidence="8" key="1">
    <citation type="submission" date="2018-11" db="EMBL/GenBank/DDBJ databases">
        <authorList>
            <person name="Alioto T."/>
            <person name="Alioto T."/>
        </authorList>
    </citation>
    <scope>NUCLEOTIDE SEQUENCE</scope>
</reference>
<dbReference type="Gene3D" id="1.10.1170.10">
    <property type="entry name" value="Inhibitor Of Apoptosis Protein (2mihbC-IAP-1), Chain A"/>
    <property type="match status" value="3"/>
</dbReference>
<evidence type="ECO:0000313" key="9">
    <source>
        <dbReference type="Proteomes" id="UP000596742"/>
    </source>
</evidence>
<keyword evidence="3 5" id="KW-0479">Metal-binding</keyword>
<dbReference type="GO" id="GO:0008270">
    <property type="term" value="F:zinc ion binding"/>
    <property type="evidence" value="ECO:0007669"/>
    <property type="project" value="UniProtKB-KW"/>
</dbReference>
<sequence>MEEFSENFSKNLDFIDLTPSTKMKTIPTWKHLTKSKHSEQIIFANTCSQGPDVTHAQADNFQNELYQDAYAQLNFIRKFNTVEELCIEIQRKDLLLHVQYICRKILSDILPDIEDGCVDEDTSNKISLWNTLILIPINYKVYCAALSHCCDTQIEKVFAIKHRQKQKTRHRPVPRLRQNMDASYIRVSEKYVQLKDMQIAVNMVNKRSSAIQVVAFISNSLDTVNPVQNKLMADNPSSRIYTYSDWPVRTHVWPQQLSNAGFFYTREGTIVKCATCGVTTAVDNWQSHERPEIVHFKLNRNCEFIKGNFSHLNDTHKQTGIEEQKYAWRGTHVENHGNNISQNNAHNLNLDERNGRDNYERVVENSIESDNKRTRLRTYVDSDSGRDTQPRNFTSNKINNSTAGGDNFLAQAVSNPTQETAEQAAKSSLNEFGSLRTNTKQLTQQSEATLTNIVQNKDGYKNILNHNSTDDTIQYQYNANSHMPKGSRHDIPFNNALTNNYTIPCMDNASSMQEHAPKISSNNYGTYRPSSCSVPLNSVISGNNYSRSVDIDLPTNSLQSEQEQYEPEFSHPQFKTILQRISSYTNWPIDAKQAPTVLAESGCFYTGKNDIVRCFCCNLGLAEWAGTDNPWTEHARHNPKCWFLRREKGQRFIDSIQEEWKKRYKPKNPAFDDVLSRLATFDGWREDIEQTPEDLADAGFFSTGEDDIVRCHYCDGGLRNWESGDIPWEEHARWFPHCKYLIKMKGTGYIDSIKEKYQRQEASVNTTHSFEGQGDSSFLNNEHVKTLLRMGFTINNVKSAINRFIRTRGHSDFNTEDLLEFILDPTEPTQSTHVQSSEASSQQPRPFPTERDPAKLKLLNTELKNGLLCVICRKNDRCMLFTNCGHRVTCEQCCRSIDFCPHCDKRIKKIVKTFLS</sequence>
<evidence type="ECO:0000256" key="4">
    <source>
        <dbReference type="ARBA" id="ARBA00022833"/>
    </source>
</evidence>
<dbReference type="PANTHER" id="PTHR10044">
    <property type="entry name" value="INHIBITOR OF APOPTOSIS"/>
    <property type="match status" value="1"/>
</dbReference>
<organism evidence="8 9">
    <name type="scientific">Mytilus galloprovincialis</name>
    <name type="common">Mediterranean mussel</name>
    <dbReference type="NCBI Taxonomy" id="29158"/>
    <lineage>
        <taxon>Eukaryota</taxon>
        <taxon>Metazoa</taxon>
        <taxon>Spiralia</taxon>
        <taxon>Lophotrochozoa</taxon>
        <taxon>Mollusca</taxon>
        <taxon>Bivalvia</taxon>
        <taxon>Autobranchia</taxon>
        <taxon>Pteriomorphia</taxon>
        <taxon>Mytilida</taxon>
        <taxon>Mytiloidea</taxon>
        <taxon>Mytilidae</taxon>
        <taxon>Mytilinae</taxon>
        <taxon>Mytilus</taxon>
    </lineage>
</organism>
<dbReference type="PANTHER" id="PTHR10044:SF139">
    <property type="entry name" value="DEATH-ASSOCIATED INHIBITOR OF APOPTOSIS 2"/>
    <property type="match status" value="1"/>
</dbReference>
<gene>
    <name evidence="8" type="ORF">MGAL_10B077291</name>
</gene>
<dbReference type="Proteomes" id="UP000596742">
    <property type="component" value="Unassembled WGS sequence"/>
</dbReference>
<dbReference type="GO" id="GO:0005737">
    <property type="term" value="C:cytoplasm"/>
    <property type="evidence" value="ECO:0007669"/>
    <property type="project" value="TreeGrafter"/>
</dbReference>
<keyword evidence="4" id="KW-0862">Zinc</keyword>
<evidence type="ECO:0000256" key="2">
    <source>
        <dbReference type="ARBA" id="ARBA00022703"/>
    </source>
</evidence>
<comment type="similarity">
    <text evidence="1">Belongs to the IAP family.</text>
</comment>
<comment type="caution">
    <text evidence="8">The sequence shown here is derived from an EMBL/GenBank/DDBJ whole genome shotgun (WGS) entry which is preliminary data.</text>
</comment>
<dbReference type="InterPro" id="IPR013083">
    <property type="entry name" value="Znf_RING/FYVE/PHD"/>
</dbReference>
<dbReference type="CDD" id="cd00022">
    <property type="entry name" value="BIR"/>
    <property type="match status" value="3"/>
</dbReference>
<dbReference type="InterPro" id="IPR001370">
    <property type="entry name" value="BIR_rpt"/>
</dbReference>
<name>A0A8B6C660_MYTGA</name>
<feature type="compositionally biased region" description="Polar residues" evidence="6">
    <location>
        <begin position="828"/>
        <end position="844"/>
    </location>
</feature>
<feature type="compositionally biased region" description="Polar residues" evidence="6">
    <location>
        <begin position="390"/>
        <end position="403"/>
    </location>
</feature>
<accession>A0A8B6C660</accession>
<protein>
    <recommendedName>
        <fullName evidence="7">RING-type domain-containing protein</fullName>
    </recommendedName>
</protein>
<evidence type="ECO:0000256" key="5">
    <source>
        <dbReference type="PROSITE-ProRule" id="PRU00175"/>
    </source>
</evidence>
<dbReference type="GO" id="GO:0005634">
    <property type="term" value="C:nucleus"/>
    <property type="evidence" value="ECO:0007669"/>
    <property type="project" value="TreeGrafter"/>
</dbReference>
<proteinExistence type="inferred from homology"/>
<dbReference type="PROSITE" id="PS50143">
    <property type="entry name" value="BIR_REPEAT_2"/>
    <property type="match status" value="3"/>
</dbReference>
<dbReference type="InterPro" id="IPR050784">
    <property type="entry name" value="IAP"/>
</dbReference>
<dbReference type="FunFam" id="1.10.1170.10:FF:000003">
    <property type="entry name" value="E3 ubiquitin-protein ligase XIAP"/>
    <property type="match status" value="1"/>
</dbReference>
<evidence type="ECO:0000313" key="8">
    <source>
        <dbReference type="EMBL" id="VDI00829.1"/>
    </source>
</evidence>
<keyword evidence="3 5" id="KW-0863">Zinc-finger</keyword>